<dbReference type="EMBL" id="JAGPNL010000007">
    <property type="protein sequence ID" value="MBQ0829364.1"/>
    <property type="molecule type" value="Genomic_DNA"/>
</dbReference>
<gene>
    <name evidence="2" type="ORF">J5Y05_23145</name>
</gene>
<evidence type="ECO:0000256" key="1">
    <source>
        <dbReference type="SAM" id="MobiDB-lite"/>
    </source>
</evidence>
<sequence>MTTRGRALRFTTVSVAVVLCLTGFSTGTGHGGGSKSKSRSTGKSGSRGGGGCSSSRQDHDTSTSASGGTYRGGTHRGPTGTAGPSPTTRPATVRLVSCATAKRPYATVEVTNPNDRRRTFDVAVSFRDADGRTIEDVVRGSSVPARETIRVRLPLTGAAPRTPDHCQTDPTALPAS</sequence>
<dbReference type="RefSeq" id="WP_210874985.1">
    <property type="nucleotide sequence ID" value="NZ_JAGPNL010000007.1"/>
</dbReference>
<proteinExistence type="predicted"/>
<feature type="region of interest" description="Disordered" evidence="1">
    <location>
        <begin position="27"/>
        <end position="91"/>
    </location>
</feature>
<feature type="compositionally biased region" description="Low complexity" evidence="1">
    <location>
        <begin position="76"/>
        <end position="91"/>
    </location>
</feature>
<accession>A0A940XRB6</accession>
<reference evidence="2" key="1">
    <citation type="submission" date="2021-04" db="EMBL/GenBank/DDBJ databases">
        <title>Genome seq and assembly of Streptomyces sp. RG38.</title>
        <authorList>
            <person name="Chhetri G."/>
        </authorList>
    </citation>
    <scope>NUCLEOTIDE SEQUENCE</scope>
    <source>
        <strain evidence="2">RG38</strain>
    </source>
</reference>
<name>A0A940XRB6_9ACTN</name>
<protein>
    <submittedName>
        <fullName evidence="2">Uncharacterized protein</fullName>
    </submittedName>
</protein>
<comment type="caution">
    <text evidence="2">The sequence shown here is derived from an EMBL/GenBank/DDBJ whole genome shotgun (WGS) entry which is preliminary data.</text>
</comment>
<evidence type="ECO:0000313" key="3">
    <source>
        <dbReference type="Proteomes" id="UP000677875"/>
    </source>
</evidence>
<feature type="region of interest" description="Disordered" evidence="1">
    <location>
        <begin position="156"/>
        <end position="176"/>
    </location>
</feature>
<keyword evidence="3" id="KW-1185">Reference proteome</keyword>
<dbReference type="Proteomes" id="UP000677875">
    <property type="component" value="Unassembled WGS sequence"/>
</dbReference>
<evidence type="ECO:0000313" key="2">
    <source>
        <dbReference type="EMBL" id="MBQ0829364.1"/>
    </source>
</evidence>
<dbReference type="AlphaFoldDB" id="A0A940XRB6"/>
<organism evidence="2 3">
    <name type="scientific">Streptomyces tagetis</name>
    <dbReference type="NCBI Taxonomy" id="2820809"/>
    <lineage>
        <taxon>Bacteria</taxon>
        <taxon>Bacillati</taxon>
        <taxon>Actinomycetota</taxon>
        <taxon>Actinomycetes</taxon>
        <taxon>Kitasatosporales</taxon>
        <taxon>Streptomycetaceae</taxon>
        <taxon>Streptomyces</taxon>
    </lineage>
</organism>